<dbReference type="PANTHER" id="PTHR11067">
    <property type="entry name" value="INOSINE TRIPHOSPHATE PYROPHOSPHATASE/HAM1 PROTEIN"/>
    <property type="match status" value="1"/>
</dbReference>
<comment type="caution">
    <text evidence="10">Lacks conserved residue(s) required for the propagation of feature annotation.</text>
</comment>
<feature type="binding site" evidence="10">
    <location>
        <begin position="7"/>
        <end position="12"/>
    </location>
    <ligand>
        <name>substrate</name>
    </ligand>
</feature>
<keyword evidence="3 10" id="KW-0479">Metal-binding</keyword>
<dbReference type="NCBIfam" id="TIGR00042">
    <property type="entry name" value="RdgB/HAM1 family non-canonical purine NTP pyrophosphatase"/>
    <property type="match status" value="1"/>
</dbReference>
<dbReference type="GO" id="GO:0017111">
    <property type="term" value="F:ribonucleoside triphosphate phosphatase activity"/>
    <property type="evidence" value="ECO:0007669"/>
    <property type="project" value="InterPro"/>
</dbReference>
<dbReference type="GO" id="GO:0046872">
    <property type="term" value="F:metal ion binding"/>
    <property type="evidence" value="ECO:0007669"/>
    <property type="project" value="UniProtKB-KW"/>
</dbReference>
<evidence type="ECO:0000256" key="5">
    <source>
        <dbReference type="ARBA" id="ARBA00022801"/>
    </source>
</evidence>
<feature type="active site" description="Proton acceptor" evidence="10">
    <location>
        <position position="68"/>
    </location>
</feature>
<dbReference type="PANTHER" id="PTHR11067:SF9">
    <property type="entry name" value="INOSINE TRIPHOSPHATE PYROPHOSPHATASE"/>
    <property type="match status" value="1"/>
</dbReference>
<evidence type="ECO:0000256" key="2">
    <source>
        <dbReference type="ARBA" id="ARBA00011738"/>
    </source>
</evidence>
<comment type="similarity">
    <text evidence="1 10 11">Belongs to the HAM1 NTPase family.</text>
</comment>
<comment type="catalytic activity">
    <reaction evidence="8 10">
        <text>dITP + H2O = dIMP + diphosphate + H(+)</text>
        <dbReference type="Rhea" id="RHEA:28342"/>
        <dbReference type="ChEBI" id="CHEBI:15377"/>
        <dbReference type="ChEBI" id="CHEBI:15378"/>
        <dbReference type="ChEBI" id="CHEBI:33019"/>
        <dbReference type="ChEBI" id="CHEBI:61194"/>
        <dbReference type="ChEBI" id="CHEBI:61382"/>
        <dbReference type="EC" id="3.6.1.66"/>
    </reaction>
</comment>
<dbReference type="GO" id="GO:0005829">
    <property type="term" value="C:cytosol"/>
    <property type="evidence" value="ECO:0007669"/>
    <property type="project" value="TreeGrafter"/>
</dbReference>
<evidence type="ECO:0000256" key="6">
    <source>
        <dbReference type="ARBA" id="ARBA00022842"/>
    </source>
</evidence>
<dbReference type="RefSeq" id="WP_188770000.1">
    <property type="nucleotide sequence ID" value="NZ_BMKK01000013.1"/>
</dbReference>
<keyword evidence="7 10" id="KW-0546">Nucleotide metabolism</keyword>
<gene>
    <name evidence="12" type="ORF">GCM10011514_46590</name>
</gene>
<dbReference type="InterPro" id="IPR020922">
    <property type="entry name" value="dITP/XTP_pyrophosphatase"/>
</dbReference>
<keyword evidence="4 10" id="KW-0547">Nucleotide-binding</keyword>
<dbReference type="InterPro" id="IPR029001">
    <property type="entry name" value="ITPase-like_fam"/>
</dbReference>
<dbReference type="EMBL" id="BMKK01000013">
    <property type="protein sequence ID" value="GGD77335.1"/>
    <property type="molecule type" value="Genomic_DNA"/>
</dbReference>
<feature type="binding site" evidence="10">
    <location>
        <position position="68"/>
    </location>
    <ligand>
        <name>Mg(2+)</name>
        <dbReference type="ChEBI" id="CHEBI:18420"/>
    </ligand>
</feature>
<evidence type="ECO:0000256" key="3">
    <source>
        <dbReference type="ARBA" id="ARBA00022723"/>
    </source>
</evidence>
<dbReference type="SUPFAM" id="SSF52972">
    <property type="entry name" value="ITPase-like"/>
    <property type="match status" value="1"/>
</dbReference>
<evidence type="ECO:0000256" key="9">
    <source>
        <dbReference type="ARBA" id="ARBA00052017"/>
    </source>
</evidence>
<dbReference type="InterPro" id="IPR002637">
    <property type="entry name" value="RdgB/HAM1"/>
</dbReference>
<evidence type="ECO:0000256" key="4">
    <source>
        <dbReference type="ARBA" id="ARBA00022741"/>
    </source>
</evidence>
<evidence type="ECO:0000256" key="7">
    <source>
        <dbReference type="ARBA" id="ARBA00023080"/>
    </source>
</evidence>
<dbReference type="FunFam" id="3.90.950.10:FF:000001">
    <property type="entry name" value="dITP/XTP pyrophosphatase"/>
    <property type="match status" value="1"/>
</dbReference>
<dbReference type="Proteomes" id="UP000609064">
    <property type="component" value="Unassembled WGS sequence"/>
</dbReference>
<organism evidence="12 13">
    <name type="scientific">Emticicia aquatilis</name>
    <dbReference type="NCBI Taxonomy" id="1537369"/>
    <lineage>
        <taxon>Bacteria</taxon>
        <taxon>Pseudomonadati</taxon>
        <taxon>Bacteroidota</taxon>
        <taxon>Cytophagia</taxon>
        <taxon>Cytophagales</taxon>
        <taxon>Leadbetterellaceae</taxon>
        <taxon>Emticicia</taxon>
    </lineage>
</organism>
<evidence type="ECO:0000256" key="8">
    <source>
        <dbReference type="ARBA" id="ARBA00051875"/>
    </source>
</evidence>
<protein>
    <recommendedName>
        <fullName evidence="10">dITP/XTP pyrophosphatase</fullName>
        <ecNumber evidence="10">3.6.1.66</ecNumber>
    </recommendedName>
    <alternativeName>
        <fullName evidence="10">Non-canonical purine NTP pyrophosphatase</fullName>
    </alternativeName>
    <alternativeName>
        <fullName evidence="10">Non-standard purine NTP pyrophosphatase</fullName>
    </alternativeName>
    <alternativeName>
        <fullName evidence="10">Nucleoside-triphosphate diphosphatase</fullName>
    </alternativeName>
    <alternativeName>
        <fullName evidence="10">Nucleoside-triphosphate pyrophosphatase</fullName>
        <shortName evidence="10">NTPase</shortName>
    </alternativeName>
</protein>
<dbReference type="CDD" id="cd00515">
    <property type="entry name" value="HAM1"/>
    <property type="match status" value="1"/>
</dbReference>
<dbReference type="Pfam" id="PF01725">
    <property type="entry name" value="Ham1p_like"/>
    <property type="match status" value="1"/>
</dbReference>
<dbReference type="GO" id="GO:0035870">
    <property type="term" value="F:dITP diphosphatase activity"/>
    <property type="evidence" value="ECO:0007669"/>
    <property type="project" value="UniProtKB-UniRule"/>
</dbReference>
<keyword evidence="13" id="KW-1185">Reference proteome</keyword>
<proteinExistence type="inferred from homology"/>
<feature type="binding site" evidence="10">
    <location>
        <position position="69"/>
    </location>
    <ligand>
        <name>substrate</name>
    </ligand>
</feature>
<dbReference type="Gene3D" id="3.90.950.10">
    <property type="match status" value="1"/>
</dbReference>
<dbReference type="EC" id="3.6.1.66" evidence="10"/>
<evidence type="ECO:0000256" key="11">
    <source>
        <dbReference type="RuleBase" id="RU003781"/>
    </source>
</evidence>
<dbReference type="GO" id="GO:0036220">
    <property type="term" value="F:ITP diphosphatase activity"/>
    <property type="evidence" value="ECO:0007669"/>
    <property type="project" value="UniProtKB-UniRule"/>
</dbReference>
<dbReference type="GO" id="GO:0009146">
    <property type="term" value="P:purine nucleoside triphosphate catabolic process"/>
    <property type="evidence" value="ECO:0007669"/>
    <property type="project" value="UniProtKB-UniRule"/>
</dbReference>
<evidence type="ECO:0000256" key="10">
    <source>
        <dbReference type="HAMAP-Rule" id="MF_01405"/>
    </source>
</evidence>
<evidence type="ECO:0000313" key="13">
    <source>
        <dbReference type="Proteomes" id="UP000609064"/>
    </source>
</evidence>
<feature type="binding site" evidence="10">
    <location>
        <begin position="148"/>
        <end position="151"/>
    </location>
    <ligand>
        <name>substrate</name>
    </ligand>
</feature>
<keyword evidence="6 10" id="KW-0460">Magnesium</keyword>
<evidence type="ECO:0000256" key="1">
    <source>
        <dbReference type="ARBA" id="ARBA00008023"/>
    </source>
</evidence>
<comment type="function">
    <text evidence="10">Pyrophosphatase that catalyzes the hydrolysis of nucleoside triphosphates to their monophosphate derivatives, with a high preference for the non-canonical purine nucleotides XTP (xanthosine triphosphate), dITP (deoxyinosine triphosphate) and ITP. Seems to function as a house-cleaning enzyme that removes non-canonical purine nucleotides from the nucleotide pool, thus preventing their incorporation into DNA/RNA and avoiding chromosomal lesions.</text>
</comment>
<feature type="binding site" evidence="10">
    <location>
        <position position="171"/>
    </location>
    <ligand>
        <name>substrate</name>
    </ligand>
</feature>
<comment type="caution">
    <text evidence="12">The sequence shown here is derived from an EMBL/GenBank/DDBJ whole genome shotgun (WGS) entry which is preliminary data.</text>
</comment>
<comment type="catalytic activity">
    <reaction evidence="10">
        <text>ITP + H2O = IMP + diphosphate + H(+)</text>
        <dbReference type="Rhea" id="RHEA:29399"/>
        <dbReference type="ChEBI" id="CHEBI:15377"/>
        <dbReference type="ChEBI" id="CHEBI:15378"/>
        <dbReference type="ChEBI" id="CHEBI:33019"/>
        <dbReference type="ChEBI" id="CHEBI:58053"/>
        <dbReference type="ChEBI" id="CHEBI:61402"/>
        <dbReference type="EC" id="3.6.1.66"/>
    </reaction>
</comment>
<accession>A0A916Z5G1</accession>
<dbReference type="HAMAP" id="MF_01405">
    <property type="entry name" value="Non_canon_purine_NTPase"/>
    <property type="match status" value="1"/>
</dbReference>
<comment type="subunit">
    <text evidence="2 10">Homodimer.</text>
</comment>
<dbReference type="NCBIfam" id="NF011398">
    <property type="entry name" value="PRK14823.1"/>
    <property type="match status" value="1"/>
</dbReference>
<comment type="catalytic activity">
    <reaction evidence="9 10">
        <text>XTP + H2O = XMP + diphosphate + H(+)</text>
        <dbReference type="Rhea" id="RHEA:28610"/>
        <dbReference type="ChEBI" id="CHEBI:15377"/>
        <dbReference type="ChEBI" id="CHEBI:15378"/>
        <dbReference type="ChEBI" id="CHEBI:33019"/>
        <dbReference type="ChEBI" id="CHEBI:57464"/>
        <dbReference type="ChEBI" id="CHEBI:61314"/>
        <dbReference type="EC" id="3.6.1.66"/>
    </reaction>
</comment>
<sequence length="191" mass="21412">MKLCLATNNAHKVEELQALLGDKFQLQTLNEIGCFDDIPETADTFDGNSLQKAMYVWERFQIDCIADDSGLEVDALNGEPGVFSARYAGEHGNHAKNIDKLLETLKGVENRAAQFRSVITLLIDGKPNFFEGIIRGKITHEKHGEKGFGYDPIFMPEGYDRTFAEMTMEEKNPISHRGLAVAKMIEFLKKA</sequence>
<feature type="binding site" evidence="10">
    <location>
        <begin position="176"/>
        <end position="177"/>
    </location>
    <ligand>
        <name>substrate</name>
    </ligand>
</feature>
<reference evidence="12" key="1">
    <citation type="journal article" date="2014" name="Int. J. Syst. Evol. Microbiol.">
        <title>Complete genome sequence of Corynebacterium casei LMG S-19264T (=DSM 44701T), isolated from a smear-ripened cheese.</title>
        <authorList>
            <consortium name="US DOE Joint Genome Institute (JGI-PGF)"/>
            <person name="Walter F."/>
            <person name="Albersmeier A."/>
            <person name="Kalinowski J."/>
            <person name="Ruckert C."/>
        </authorList>
    </citation>
    <scope>NUCLEOTIDE SEQUENCE</scope>
    <source>
        <strain evidence="12">CGMCC 1.15958</strain>
    </source>
</reference>
<comment type="cofactor">
    <cofactor evidence="10">
        <name>Mg(2+)</name>
        <dbReference type="ChEBI" id="CHEBI:18420"/>
    </cofactor>
    <text evidence="10">Binds 1 Mg(2+) ion per subunit.</text>
</comment>
<dbReference type="AlphaFoldDB" id="A0A916Z5G1"/>
<dbReference type="GO" id="GO:0036222">
    <property type="term" value="F:XTP diphosphatase activity"/>
    <property type="evidence" value="ECO:0007669"/>
    <property type="project" value="UniProtKB-UniRule"/>
</dbReference>
<dbReference type="GO" id="GO:0000166">
    <property type="term" value="F:nucleotide binding"/>
    <property type="evidence" value="ECO:0007669"/>
    <property type="project" value="UniProtKB-KW"/>
</dbReference>
<evidence type="ECO:0000313" key="12">
    <source>
        <dbReference type="EMBL" id="GGD77335.1"/>
    </source>
</evidence>
<keyword evidence="5 10" id="KW-0378">Hydrolase</keyword>
<reference evidence="12" key="2">
    <citation type="submission" date="2020-09" db="EMBL/GenBank/DDBJ databases">
        <authorList>
            <person name="Sun Q."/>
            <person name="Zhou Y."/>
        </authorList>
    </citation>
    <scope>NUCLEOTIDE SEQUENCE</scope>
    <source>
        <strain evidence="12">CGMCC 1.15958</strain>
    </source>
</reference>
<name>A0A916Z5G1_9BACT</name>
<dbReference type="GO" id="GO:0009117">
    <property type="term" value="P:nucleotide metabolic process"/>
    <property type="evidence" value="ECO:0007669"/>
    <property type="project" value="UniProtKB-KW"/>
</dbReference>